<evidence type="ECO:0000313" key="3">
    <source>
        <dbReference type="Proteomes" id="UP001458880"/>
    </source>
</evidence>
<evidence type="ECO:0000313" key="2">
    <source>
        <dbReference type="EMBL" id="KAK9722054.1"/>
    </source>
</evidence>
<gene>
    <name evidence="2" type="ORF">QE152_g19878</name>
</gene>
<comment type="caution">
    <text evidence="2">The sequence shown here is derived from an EMBL/GenBank/DDBJ whole genome shotgun (WGS) entry which is preliminary data.</text>
</comment>
<organism evidence="2 3">
    <name type="scientific">Popillia japonica</name>
    <name type="common">Japanese beetle</name>
    <dbReference type="NCBI Taxonomy" id="7064"/>
    <lineage>
        <taxon>Eukaryota</taxon>
        <taxon>Metazoa</taxon>
        <taxon>Ecdysozoa</taxon>
        <taxon>Arthropoda</taxon>
        <taxon>Hexapoda</taxon>
        <taxon>Insecta</taxon>
        <taxon>Pterygota</taxon>
        <taxon>Neoptera</taxon>
        <taxon>Endopterygota</taxon>
        <taxon>Coleoptera</taxon>
        <taxon>Polyphaga</taxon>
        <taxon>Scarabaeiformia</taxon>
        <taxon>Scarabaeidae</taxon>
        <taxon>Rutelinae</taxon>
        <taxon>Popillia</taxon>
    </lineage>
</organism>
<feature type="compositionally biased region" description="Basic residues" evidence="1">
    <location>
        <begin position="62"/>
        <end position="75"/>
    </location>
</feature>
<evidence type="ECO:0000256" key="1">
    <source>
        <dbReference type="SAM" id="MobiDB-lite"/>
    </source>
</evidence>
<accession>A0AAW1KPH9</accession>
<feature type="compositionally biased region" description="Low complexity" evidence="1">
    <location>
        <begin position="52"/>
        <end position="61"/>
    </location>
</feature>
<feature type="compositionally biased region" description="Polar residues" evidence="1">
    <location>
        <begin position="112"/>
        <end position="124"/>
    </location>
</feature>
<dbReference type="AlphaFoldDB" id="A0AAW1KPH9"/>
<reference evidence="2 3" key="1">
    <citation type="journal article" date="2024" name="BMC Genomics">
        <title>De novo assembly and annotation of Popillia japonica's genome with initial clues to its potential as an invasive pest.</title>
        <authorList>
            <person name="Cucini C."/>
            <person name="Boschi S."/>
            <person name="Funari R."/>
            <person name="Cardaioli E."/>
            <person name="Iannotti N."/>
            <person name="Marturano G."/>
            <person name="Paoli F."/>
            <person name="Bruttini M."/>
            <person name="Carapelli A."/>
            <person name="Frati F."/>
            <person name="Nardi F."/>
        </authorList>
    </citation>
    <scope>NUCLEOTIDE SEQUENCE [LARGE SCALE GENOMIC DNA]</scope>
    <source>
        <strain evidence="2">DMR45628</strain>
    </source>
</reference>
<proteinExistence type="predicted"/>
<feature type="region of interest" description="Disordered" evidence="1">
    <location>
        <begin position="34"/>
        <end position="124"/>
    </location>
</feature>
<protein>
    <submittedName>
        <fullName evidence="2">Uncharacterized protein</fullName>
    </submittedName>
</protein>
<keyword evidence="3" id="KW-1185">Reference proteome</keyword>
<dbReference type="Proteomes" id="UP001458880">
    <property type="component" value="Unassembled WGS sequence"/>
</dbReference>
<dbReference type="EMBL" id="JASPKY010000192">
    <property type="protein sequence ID" value="KAK9722054.1"/>
    <property type="molecule type" value="Genomic_DNA"/>
</dbReference>
<feature type="compositionally biased region" description="Polar residues" evidence="1">
    <location>
        <begin position="82"/>
        <end position="91"/>
    </location>
</feature>
<name>A0AAW1KPH9_POPJA</name>
<sequence>MGKRRKLNRLISRWIRSDLPKDRSTVLLLGVTRIPTSPTPARRPCSLPLAAPPTDSRPPLSTRRRSSSSSRKRNTASRSSTLKQVKLQTPIPSLVVNSIVVDDSRETDGNIVESTSNEPSGNAA</sequence>